<proteinExistence type="predicted"/>
<accession>A0A6J4SWL2</accession>
<organism evidence="3">
    <name type="scientific">uncultured Sphingomonas sp</name>
    <dbReference type="NCBI Taxonomy" id="158754"/>
    <lineage>
        <taxon>Bacteria</taxon>
        <taxon>Pseudomonadati</taxon>
        <taxon>Pseudomonadota</taxon>
        <taxon>Alphaproteobacteria</taxon>
        <taxon>Sphingomonadales</taxon>
        <taxon>Sphingomonadaceae</taxon>
        <taxon>Sphingomonas</taxon>
        <taxon>environmental samples</taxon>
    </lineage>
</organism>
<evidence type="ECO:0000256" key="2">
    <source>
        <dbReference type="SAM" id="SignalP"/>
    </source>
</evidence>
<protein>
    <recommendedName>
        <fullName evidence="4">Outer membrane lipoprotein carrier protein LolA</fullName>
    </recommendedName>
</protein>
<dbReference type="AlphaFoldDB" id="A0A6J4SWL2"/>
<dbReference type="CDD" id="cd16325">
    <property type="entry name" value="LolA"/>
    <property type="match status" value="1"/>
</dbReference>
<dbReference type="SUPFAM" id="SSF89392">
    <property type="entry name" value="Prokaryotic lipoproteins and lipoprotein localization factors"/>
    <property type="match status" value="1"/>
</dbReference>
<evidence type="ECO:0000313" key="3">
    <source>
        <dbReference type="EMBL" id="CAA9507148.1"/>
    </source>
</evidence>
<name>A0A6J4SWL2_9SPHN</name>
<evidence type="ECO:0008006" key="4">
    <source>
        <dbReference type="Google" id="ProtNLM"/>
    </source>
</evidence>
<dbReference type="PANTHER" id="PTHR35869:SF1">
    <property type="entry name" value="OUTER-MEMBRANE LIPOPROTEIN CARRIER PROTEIN"/>
    <property type="match status" value="1"/>
</dbReference>
<sequence length="201" mass="21469">MPFAASFARALVPVALLAAPAAAQSSADLAKVGAHISAVQTMSASFVQADQRGRSAAGKLQLKRPGRVRFEYGSGDLLLVANGKTLTYVDYQVGQKSSWPLNRTPLGVLLSGSPNLKGRAQVVASNDPRVVMVRARDPAQYGSILLAFLRNPSSPGGLQLHGWTAIDAQNKRTTVRLSGVRYNVAVPETAFRYAEPKRRGK</sequence>
<dbReference type="InterPro" id="IPR004564">
    <property type="entry name" value="OM_lipoprot_carrier_LolA-like"/>
</dbReference>
<reference evidence="3" key="1">
    <citation type="submission" date="2020-02" db="EMBL/GenBank/DDBJ databases">
        <authorList>
            <person name="Meier V. D."/>
        </authorList>
    </citation>
    <scope>NUCLEOTIDE SEQUENCE</scope>
    <source>
        <strain evidence="3">AVDCRST_MAG44</strain>
    </source>
</reference>
<dbReference type="EMBL" id="CADCVY010000079">
    <property type="protein sequence ID" value="CAA9507148.1"/>
    <property type="molecule type" value="Genomic_DNA"/>
</dbReference>
<feature type="signal peptide" evidence="2">
    <location>
        <begin position="1"/>
        <end position="23"/>
    </location>
</feature>
<dbReference type="Pfam" id="PF03548">
    <property type="entry name" value="LolA"/>
    <property type="match status" value="1"/>
</dbReference>
<keyword evidence="1 2" id="KW-0732">Signal</keyword>
<dbReference type="PANTHER" id="PTHR35869">
    <property type="entry name" value="OUTER-MEMBRANE LIPOPROTEIN CARRIER PROTEIN"/>
    <property type="match status" value="1"/>
</dbReference>
<dbReference type="Gene3D" id="2.50.20.10">
    <property type="entry name" value="Lipoprotein localisation LolA/LolB/LppX"/>
    <property type="match status" value="1"/>
</dbReference>
<feature type="chain" id="PRO_5026714608" description="Outer membrane lipoprotein carrier protein LolA" evidence="2">
    <location>
        <begin position="24"/>
        <end position="201"/>
    </location>
</feature>
<evidence type="ECO:0000256" key="1">
    <source>
        <dbReference type="ARBA" id="ARBA00022729"/>
    </source>
</evidence>
<gene>
    <name evidence="3" type="ORF">AVDCRST_MAG44-1155</name>
</gene>
<dbReference type="InterPro" id="IPR029046">
    <property type="entry name" value="LolA/LolB/LppX"/>
</dbReference>